<sequence>MMERRVPYRIYDPGGSGALQTKEGSNDSDTNSVSYRQLVEENHVLKERMKGLKSL</sequence>
<organism evidence="2 3">
    <name type="scientific">Scyliorhinus torazame</name>
    <name type="common">Cloudy catshark</name>
    <name type="synonym">Catulus torazame</name>
    <dbReference type="NCBI Taxonomy" id="75743"/>
    <lineage>
        <taxon>Eukaryota</taxon>
        <taxon>Metazoa</taxon>
        <taxon>Chordata</taxon>
        <taxon>Craniata</taxon>
        <taxon>Vertebrata</taxon>
        <taxon>Chondrichthyes</taxon>
        <taxon>Elasmobranchii</taxon>
        <taxon>Galeomorphii</taxon>
        <taxon>Galeoidea</taxon>
        <taxon>Carcharhiniformes</taxon>
        <taxon>Scyliorhinidae</taxon>
        <taxon>Scyliorhinus</taxon>
    </lineage>
</organism>
<dbReference type="OrthoDB" id="10059994at2759"/>
<feature type="region of interest" description="Disordered" evidence="1">
    <location>
        <begin position="1"/>
        <end position="31"/>
    </location>
</feature>
<feature type="compositionally biased region" description="Polar residues" evidence="1">
    <location>
        <begin position="18"/>
        <end position="31"/>
    </location>
</feature>
<keyword evidence="3" id="KW-1185">Reference proteome</keyword>
<evidence type="ECO:0000313" key="2">
    <source>
        <dbReference type="EMBL" id="GCB86877.1"/>
    </source>
</evidence>
<dbReference type="Proteomes" id="UP000288216">
    <property type="component" value="Unassembled WGS sequence"/>
</dbReference>
<evidence type="ECO:0000313" key="3">
    <source>
        <dbReference type="Proteomes" id="UP000288216"/>
    </source>
</evidence>
<feature type="non-terminal residue" evidence="2">
    <location>
        <position position="55"/>
    </location>
</feature>
<accession>A0A401QN82</accession>
<gene>
    <name evidence="2" type="ORF">scyTo_0027540</name>
</gene>
<protein>
    <submittedName>
        <fullName evidence="2">Uncharacterized protein</fullName>
    </submittedName>
</protein>
<dbReference type="EMBL" id="BFAA01359139">
    <property type="protein sequence ID" value="GCB86877.1"/>
    <property type="molecule type" value="Genomic_DNA"/>
</dbReference>
<comment type="caution">
    <text evidence="2">The sequence shown here is derived from an EMBL/GenBank/DDBJ whole genome shotgun (WGS) entry which is preliminary data.</text>
</comment>
<proteinExistence type="predicted"/>
<name>A0A401QN82_SCYTO</name>
<reference evidence="2 3" key="1">
    <citation type="journal article" date="2018" name="Nat. Ecol. Evol.">
        <title>Shark genomes provide insights into elasmobranch evolution and the origin of vertebrates.</title>
        <authorList>
            <person name="Hara Y"/>
            <person name="Yamaguchi K"/>
            <person name="Onimaru K"/>
            <person name="Kadota M"/>
            <person name="Koyanagi M"/>
            <person name="Keeley SD"/>
            <person name="Tatsumi K"/>
            <person name="Tanaka K"/>
            <person name="Motone F"/>
            <person name="Kageyama Y"/>
            <person name="Nozu R"/>
            <person name="Adachi N"/>
            <person name="Nishimura O"/>
            <person name="Nakagawa R"/>
            <person name="Tanegashima C"/>
            <person name="Kiyatake I"/>
            <person name="Matsumoto R"/>
            <person name="Murakumo K"/>
            <person name="Nishida K"/>
            <person name="Terakita A"/>
            <person name="Kuratani S"/>
            <person name="Sato K"/>
            <person name="Hyodo S Kuraku.S."/>
        </authorList>
    </citation>
    <scope>NUCLEOTIDE SEQUENCE [LARGE SCALE GENOMIC DNA]</scope>
</reference>
<evidence type="ECO:0000256" key="1">
    <source>
        <dbReference type="SAM" id="MobiDB-lite"/>
    </source>
</evidence>
<dbReference type="AlphaFoldDB" id="A0A401QN82"/>